<keyword evidence="2" id="KW-0489">Methyltransferase</keyword>
<dbReference type="GO" id="GO:0008168">
    <property type="term" value="F:methyltransferase activity"/>
    <property type="evidence" value="ECO:0007669"/>
    <property type="project" value="UniProtKB-KW"/>
</dbReference>
<evidence type="ECO:0000256" key="1">
    <source>
        <dbReference type="ARBA" id="ARBA00010815"/>
    </source>
</evidence>
<proteinExistence type="inferred from homology"/>
<evidence type="ECO:0000259" key="7">
    <source>
        <dbReference type="Pfam" id="PF25371"/>
    </source>
</evidence>
<dbReference type="OrthoDB" id="9782855at2"/>
<keyword evidence="4" id="KW-0949">S-adenosyl-L-methionine</keyword>
<dbReference type="Gene3D" id="3.40.50.150">
    <property type="entry name" value="Vaccinia Virus protein VP39"/>
    <property type="match status" value="1"/>
</dbReference>
<dbReference type="PANTHER" id="PTHR43667:SF1">
    <property type="entry name" value="CYCLOPROPANE-FATTY-ACYL-PHOSPHOLIPID SYNTHASE"/>
    <property type="match status" value="1"/>
</dbReference>
<dbReference type="Pfam" id="PF02353">
    <property type="entry name" value="CMAS"/>
    <property type="match status" value="1"/>
</dbReference>
<feature type="domain" description="DUF7884" evidence="7">
    <location>
        <begin position="17"/>
        <end position="85"/>
    </location>
</feature>
<dbReference type="AlphaFoldDB" id="A0A1M4TTV7"/>
<dbReference type="InterPro" id="IPR003333">
    <property type="entry name" value="CMAS"/>
</dbReference>
<dbReference type="InterPro" id="IPR057206">
    <property type="entry name" value="DUF7884"/>
</dbReference>
<evidence type="ECO:0000313" key="9">
    <source>
        <dbReference type="Proteomes" id="UP000325134"/>
    </source>
</evidence>
<dbReference type="GO" id="GO:0008610">
    <property type="term" value="P:lipid biosynthetic process"/>
    <property type="evidence" value="ECO:0007669"/>
    <property type="project" value="InterPro"/>
</dbReference>
<keyword evidence="5" id="KW-0443">Lipid metabolism</keyword>
<accession>A0A1M4TTV7</accession>
<dbReference type="SUPFAM" id="SSF53335">
    <property type="entry name" value="S-adenosyl-L-methionine-dependent methyltransferases"/>
    <property type="match status" value="1"/>
</dbReference>
<dbReference type="GO" id="GO:0032259">
    <property type="term" value="P:methylation"/>
    <property type="evidence" value="ECO:0007669"/>
    <property type="project" value="UniProtKB-KW"/>
</dbReference>
<dbReference type="Proteomes" id="UP000325134">
    <property type="component" value="Unassembled WGS sequence"/>
</dbReference>
<gene>
    <name evidence="8" type="ORF">SAMN05444279_1036</name>
</gene>
<evidence type="ECO:0000256" key="6">
    <source>
        <dbReference type="PIRSR" id="PIRSR003085-1"/>
    </source>
</evidence>
<protein>
    <submittedName>
        <fullName evidence="8">Cyclopropane-fatty-acyl-phospholipid synthase</fullName>
    </submittedName>
</protein>
<keyword evidence="9" id="KW-1185">Reference proteome</keyword>
<dbReference type="InterPro" id="IPR050723">
    <property type="entry name" value="CFA/CMAS"/>
</dbReference>
<dbReference type="InterPro" id="IPR029063">
    <property type="entry name" value="SAM-dependent_MTases_sf"/>
</dbReference>
<dbReference type="EMBL" id="FQVK01000003">
    <property type="protein sequence ID" value="SHE47911.1"/>
    <property type="molecule type" value="Genomic_DNA"/>
</dbReference>
<dbReference type="PIRSF" id="PIRSF003085">
    <property type="entry name" value="CMAS"/>
    <property type="match status" value="1"/>
</dbReference>
<reference evidence="8 9" key="1">
    <citation type="submission" date="2016-11" db="EMBL/GenBank/DDBJ databases">
        <authorList>
            <person name="Varghese N."/>
            <person name="Submissions S."/>
        </authorList>
    </citation>
    <scope>NUCLEOTIDE SEQUENCE [LARGE SCALE GENOMIC DNA]</scope>
    <source>
        <strain evidence="8 9">DSM 29341</strain>
    </source>
</reference>
<name>A0A1M4TTV7_9RHOB</name>
<sequence length="408" mass="46621">MWQTVLDRVLRGFITRGTLRVTFPDGTARTYGDATKPEAHITLHDPALMARLVHSPEMAFGEGYMDGTLTVDEGGLEGAMRIAIRCAASGSLPLLQQIQDWAGYLLRPILQRNSVRSARRNVAHHYDLSDDFYRLMLDPDMQYSCAYFQQPWMTLEQAQAAKKAHIARKLCLEPGMRVLDIGCGWGGLALTLARDHGVHVTGLTLSRNQHRTATARVQQAGLTDRIDVRLMDYRQMQDQFDRIVSVGMLEHVGAPQLRTYFDRVAALLKPDGVALIHSIGRNGPPTGQSPWLNKYIFPGGYVPSLEEIVRPVARTGLWFLDVESLRLHYALTLRAWRDRFETNLDQVRAMYDDRFIRMWRFYLTACILVFEERDQTVFQLQLGHRRDAAPLTRDYLYQPDQDMRDAAE</sequence>
<dbReference type="CDD" id="cd02440">
    <property type="entry name" value="AdoMet_MTases"/>
    <property type="match status" value="1"/>
</dbReference>
<evidence type="ECO:0000256" key="3">
    <source>
        <dbReference type="ARBA" id="ARBA00022679"/>
    </source>
</evidence>
<comment type="similarity">
    <text evidence="1">Belongs to the CFA/CMAS family.</text>
</comment>
<organism evidence="8 9">
    <name type="scientific">Ruegeria intermedia</name>
    <dbReference type="NCBI Taxonomy" id="996115"/>
    <lineage>
        <taxon>Bacteria</taxon>
        <taxon>Pseudomonadati</taxon>
        <taxon>Pseudomonadota</taxon>
        <taxon>Alphaproteobacteria</taxon>
        <taxon>Rhodobacterales</taxon>
        <taxon>Roseobacteraceae</taxon>
        <taxon>Ruegeria</taxon>
    </lineage>
</organism>
<dbReference type="PANTHER" id="PTHR43667">
    <property type="entry name" value="CYCLOPROPANE-FATTY-ACYL-PHOSPHOLIPID SYNTHASE"/>
    <property type="match status" value="1"/>
</dbReference>
<feature type="active site" evidence="6">
    <location>
        <position position="366"/>
    </location>
</feature>
<evidence type="ECO:0000256" key="5">
    <source>
        <dbReference type="ARBA" id="ARBA00023098"/>
    </source>
</evidence>
<dbReference type="Pfam" id="PF25371">
    <property type="entry name" value="DUF7884"/>
    <property type="match status" value="1"/>
</dbReference>
<evidence type="ECO:0000313" key="8">
    <source>
        <dbReference type="EMBL" id="SHE47911.1"/>
    </source>
</evidence>
<evidence type="ECO:0000256" key="2">
    <source>
        <dbReference type="ARBA" id="ARBA00022603"/>
    </source>
</evidence>
<evidence type="ECO:0000256" key="4">
    <source>
        <dbReference type="ARBA" id="ARBA00022691"/>
    </source>
</evidence>
<dbReference type="RefSeq" id="WP_149774581.1">
    <property type="nucleotide sequence ID" value="NZ_FQVK01000003.1"/>
</dbReference>
<keyword evidence="3" id="KW-0808">Transferase</keyword>